<organism evidence="2 3">
    <name type="scientific">Pseudidiomarina maritima</name>
    <dbReference type="NCBI Taxonomy" id="519453"/>
    <lineage>
        <taxon>Bacteria</taxon>
        <taxon>Pseudomonadati</taxon>
        <taxon>Pseudomonadota</taxon>
        <taxon>Gammaproteobacteria</taxon>
        <taxon>Alteromonadales</taxon>
        <taxon>Idiomarinaceae</taxon>
        <taxon>Pseudidiomarina</taxon>
    </lineage>
</organism>
<dbReference type="EMBL" id="FOYU01000001">
    <property type="protein sequence ID" value="SFR43154.1"/>
    <property type="molecule type" value="Genomic_DNA"/>
</dbReference>
<name>A0A1I6GLU2_9GAMM</name>
<dbReference type="AlphaFoldDB" id="A0A1I6GLU2"/>
<dbReference type="Pfam" id="PF07022">
    <property type="entry name" value="Phage_CI_repr"/>
    <property type="match status" value="1"/>
</dbReference>
<dbReference type="GO" id="GO:0003677">
    <property type="term" value="F:DNA binding"/>
    <property type="evidence" value="ECO:0007669"/>
    <property type="project" value="InterPro"/>
</dbReference>
<sequence>MAKSNMELPDLDTCMERLKLVSKQTTASAVMRWLGLPASTYSNWKRRKSLNYDRVIEGMLRQGVSLDWLFAPNVDLFYPNVSLVVTEQDEVQYSAPSVADTMKALQYVEPIMKKHNVPMTEANHQFMTEAYFKRRGDAMLLDTALQQVALALATAQKATDNK</sequence>
<evidence type="ECO:0000313" key="3">
    <source>
        <dbReference type="Proteomes" id="UP000199424"/>
    </source>
</evidence>
<protein>
    <submittedName>
        <fullName evidence="2">Bacteriophage CI repressor helix-turn-helix domain-containing protein</fullName>
    </submittedName>
</protein>
<dbReference type="RefSeq" id="WP_143434065.1">
    <property type="nucleotide sequence ID" value="NZ_FOYU01000001.1"/>
</dbReference>
<accession>A0A1I6GLU2</accession>
<dbReference type="InterPro" id="IPR010982">
    <property type="entry name" value="Lambda_DNA-bd_dom_sf"/>
</dbReference>
<feature type="domain" description="Bacteriophage CI repressor N-terminal" evidence="1">
    <location>
        <begin position="33"/>
        <end position="70"/>
    </location>
</feature>
<evidence type="ECO:0000259" key="1">
    <source>
        <dbReference type="Pfam" id="PF07022"/>
    </source>
</evidence>
<dbReference type="GO" id="GO:0045892">
    <property type="term" value="P:negative regulation of DNA-templated transcription"/>
    <property type="evidence" value="ECO:0007669"/>
    <property type="project" value="InterPro"/>
</dbReference>
<reference evidence="3" key="1">
    <citation type="submission" date="2016-10" db="EMBL/GenBank/DDBJ databases">
        <authorList>
            <person name="Varghese N."/>
            <person name="Submissions S."/>
        </authorList>
    </citation>
    <scope>NUCLEOTIDE SEQUENCE [LARGE SCALE GENOMIC DNA]</scope>
    <source>
        <strain evidence="3">CGMCC 1.7285</strain>
    </source>
</reference>
<gene>
    <name evidence="2" type="ORF">SAMN04488070_0921</name>
</gene>
<dbReference type="Gene3D" id="1.10.260.40">
    <property type="entry name" value="lambda repressor-like DNA-binding domains"/>
    <property type="match status" value="1"/>
</dbReference>
<evidence type="ECO:0000313" key="2">
    <source>
        <dbReference type="EMBL" id="SFR43154.1"/>
    </source>
</evidence>
<proteinExistence type="predicted"/>
<keyword evidence="3" id="KW-1185">Reference proteome</keyword>
<dbReference type="InterPro" id="IPR010744">
    <property type="entry name" value="Phage_CI_N"/>
</dbReference>
<dbReference type="Proteomes" id="UP000199424">
    <property type="component" value="Unassembled WGS sequence"/>
</dbReference>